<gene>
    <name evidence="1" type="ORF">EB796_003661</name>
</gene>
<proteinExistence type="predicted"/>
<dbReference type="AlphaFoldDB" id="A0A7J7KJH9"/>
<comment type="caution">
    <text evidence="1">The sequence shown here is derived from an EMBL/GenBank/DDBJ whole genome shotgun (WGS) entry which is preliminary data.</text>
</comment>
<dbReference type="Proteomes" id="UP000593567">
    <property type="component" value="Unassembled WGS sequence"/>
</dbReference>
<accession>A0A7J7KJH9</accession>
<organism evidence="1 2">
    <name type="scientific">Bugula neritina</name>
    <name type="common">Brown bryozoan</name>
    <name type="synonym">Sertularia neritina</name>
    <dbReference type="NCBI Taxonomy" id="10212"/>
    <lineage>
        <taxon>Eukaryota</taxon>
        <taxon>Metazoa</taxon>
        <taxon>Spiralia</taxon>
        <taxon>Lophotrochozoa</taxon>
        <taxon>Bryozoa</taxon>
        <taxon>Gymnolaemata</taxon>
        <taxon>Cheilostomatida</taxon>
        <taxon>Flustrina</taxon>
        <taxon>Buguloidea</taxon>
        <taxon>Bugulidae</taxon>
        <taxon>Bugula</taxon>
    </lineage>
</organism>
<sequence>MSLWCVPPVGCLRLRSLVSLAIQCSSVPQQLLQEQRYSSTESPASPFHKVYATQTTIRRYRSALYSPTLSNIGAEYS</sequence>
<name>A0A7J7KJH9_BUGNE</name>
<evidence type="ECO:0000313" key="2">
    <source>
        <dbReference type="Proteomes" id="UP000593567"/>
    </source>
</evidence>
<keyword evidence="2" id="KW-1185">Reference proteome</keyword>
<protein>
    <submittedName>
        <fullName evidence="1">Uncharacterized protein</fullName>
    </submittedName>
</protein>
<evidence type="ECO:0000313" key="1">
    <source>
        <dbReference type="EMBL" id="KAF6038034.1"/>
    </source>
</evidence>
<reference evidence="1" key="1">
    <citation type="submission" date="2020-06" db="EMBL/GenBank/DDBJ databases">
        <title>Draft genome of Bugula neritina, a colonial animal packing powerful symbionts and potential medicines.</title>
        <authorList>
            <person name="Rayko M."/>
        </authorList>
    </citation>
    <scope>NUCLEOTIDE SEQUENCE [LARGE SCALE GENOMIC DNA]</scope>
    <source>
        <strain evidence="1">Kwan_BN1</strain>
    </source>
</reference>
<dbReference type="EMBL" id="VXIV02000480">
    <property type="protein sequence ID" value="KAF6038034.1"/>
    <property type="molecule type" value="Genomic_DNA"/>
</dbReference>